<comment type="caution">
    <text evidence="2">The sequence shown here is derived from an EMBL/GenBank/DDBJ whole genome shotgun (WGS) entry which is preliminary data.</text>
</comment>
<gene>
    <name evidence="2" type="ORF">GCM10011531_11560</name>
</gene>
<keyword evidence="3" id="KW-1185">Reference proteome</keyword>
<evidence type="ECO:0000313" key="3">
    <source>
        <dbReference type="Proteomes" id="UP000598120"/>
    </source>
</evidence>
<dbReference type="PROSITE" id="PS51257">
    <property type="entry name" value="PROKAR_LIPOPROTEIN"/>
    <property type="match status" value="1"/>
</dbReference>
<evidence type="ECO:0008006" key="4">
    <source>
        <dbReference type="Google" id="ProtNLM"/>
    </source>
</evidence>
<feature type="signal peptide" evidence="1">
    <location>
        <begin position="1"/>
        <end position="22"/>
    </location>
</feature>
<sequence>MKTNISIIALFLIVLSCGTKTGANLDLAIKASNDLATKTDANKNLTELKTEGALTDKDGFKDVGSFQHSVFYDKKTNELFKIQNTEITDKTIIETYYFASNNVYLIVSESQQTPTKRVYVKKRKTISSENINSEEENLLLHKALYFQKEFKKSH</sequence>
<protein>
    <recommendedName>
        <fullName evidence="4">Lipoprotein</fullName>
    </recommendedName>
</protein>
<dbReference type="AlphaFoldDB" id="A0A8J2XG92"/>
<dbReference type="Proteomes" id="UP000598120">
    <property type="component" value="Unassembled WGS sequence"/>
</dbReference>
<feature type="chain" id="PRO_5035292681" description="Lipoprotein" evidence="1">
    <location>
        <begin position="23"/>
        <end position="154"/>
    </location>
</feature>
<evidence type="ECO:0000256" key="1">
    <source>
        <dbReference type="SAM" id="SignalP"/>
    </source>
</evidence>
<dbReference type="RefSeq" id="WP_188605359.1">
    <property type="nucleotide sequence ID" value="NZ_BMIC01000001.1"/>
</dbReference>
<keyword evidence="1" id="KW-0732">Signal</keyword>
<name>A0A8J2XG92_9FLAO</name>
<organism evidence="2 3">
    <name type="scientific">Aquaticitalea lipolytica</name>
    <dbReference type="NCBI Taxonomy" id="1247562"/>
    <lineage>
        <taxon>Bacteria</taxon>
        <taxon>Pseudomonadati</taxon>
        <taxon>Bacteroidota</taxon>
        <taxon>Flavobacteriia</taxon>
        <taxon>Flavobacteriales</taxon>
        <taxon>Flavobacteriaceae</taxon>
        <taxon>Aquaticitalea</taxon>
    </lineage>
</organism>
<accession>A0A8J2XG92</accession>
<evidence type="ECO:0000313" key="2">
    <source>
        <dbReference type="EMBL" id="GFZ82643.1"/>
    </source>
</evidence>
<dbReference type="EMBL" id="BMIC01000001">
    <property type="protein sequence ID" value="GFZ82643.1"/>
    <property type="molecule type" value="Genomic_DNA"/>
</dbReference>
<reference evidence="2 3" key="1">
    <citation type="journal article" date="2014" name="Int. J. Syst. Evol. Microbiol.">
        <title>Complete genome sequence of Corynebacterium casei LMG S-19264T (=DSM 44701T), isolated from a smear-ripened cheese.</title>
        <authorList>
            <consortium name="US DOE Joint Genome Institute (JGI-PGF)"/>
            <person name="Walter F."/>
            <person name="Albersmeier A."/>
            <person name="Kalinowski J."/>
            <person name="Ruckert C."/>
        </authorList>
    </citation>
    <scope>NUCLEOTIDE SEQUENCE [LARGE SCALE GENOMIC DNA]</scope>
    <source>
        <strain evidence="2 3">CGMCC 1.15295</strain>
    </source>
</reference>
<proteinExistence type="predicted"/>